<dbReference type="SMART" id="SM00382">
    <property type="entry name" value="AAA"/>
    <property type="match status" value="2"/>
</dbReference>
<dbReference type="InterPro" id="IPR050173">
    <property type="entry name" value="ABC_transporter_C-like"/>
</dbReference>
<keyword evidence="15" id="KW-1185">Reference proteome</keyword>
<dbReference type="PANTHER" id="PTHR24223">
    <property type="entry name" value="ATP-BINDING CASSETTE SUB-FAMILY C"/>
    <property type="match status" value="1"/>
</dbReference>
<evidence type="ECO:0000259" key="12">
    <source>
        <dbReference type="PROSITE" id="PS50893"/>
    </source>
</evidence>
<evidence type="ECO:0000256" key="11">
    <source>
        <dbReference type="SAM" id="Phobius"/>
    </source>
</evidence>
<dbReference type="GO" id="GO:0140359">
    <property type="term" value="F:ABC-type transporter activity"/>
    <property type="evidence" value="ECO:0007669"/>
    <property type="project" value="InterPro"/>
</dbReference>
<dbReference type="Gene3D" id="3.40.50.300">
    <property type="entry name" value="P-loop containing nucleotide triphosphate hydrolases"/>
    <property type="match status" value="2"/>
</dbReference>
<dbReference type="CDD" id="cd03250">
    <property type="entry name" value="ABCC_MRP_domain1"/>
    <property type="match status" value="1"/>
</dbReference>
<dbReference type="Proteomes" id="UP000241769">
    <property type="component" value="Unassembled WGS sequence"/>
</dbReference>
<feature type="transmembrane region" description="Helical" evidence="11">
    <location>
        <begin position="1056"/>
        <end position="1077"/>
    </location>
</feature>
<dbReference type="FunFam" id="3.40.50.300:FF:000163">
    <property type="entry name" value="Multidrug resistance-associated protein member 4"/>
    <property type="match status" value="1"/>
</dbReference>
<feature type="compositionally biased region" description="Low complexity" evidence="10">
    <location>
        <begin position="851"/>
        <end position="877"/>
    </location>
</feature>
<gene>
    <name evidence="14" type="ORF">PROFUN_00476</name>
</gene>
<feature type="transmembrane region" description="Helical" evidence="11">
    <location>
        <begin position="516"/>
        <end position="542"/>
    </location>
</feature>
<sequence length="1487" mass="164766">MLCHTAGVIVTMFGSGIFGDVCRSWEVLVNFSNRKGHCITCLVTVTIVHDGVLPLCFIDTVLFGVNSLALIVLGGWKYLSIRRQTQHSIPYSKTQALKMLLITALSIFPAVQTIYHLFAGRLYLYETVANVHISLTWLFALFLVAAEYSRGMKNTGVVRIWCITTFVINSLYLQSTLALTRRGQESGYDLTISIMDVAASTILAIIATFVDKKPKGYEQLDTGDDSVTDKLLSKTSGRDIAGESNIISRVLFQFINPLLKLGFRRALQQPDLPILSKYLRSAEVNQVFRDQWVNEKDRPKPSFWKVIARSFGRKFVLGGLFKLGNDLSQFVGPIMLGKVVAFIQSSGKEEDAGETYQGLLLVAALSGSMLLTSFFQNQYFYECYNVGMQSQSIGAMVNLQSIDAQKFQELIPFLHMIWSAPFQIFGSLFLLWRLLGVSALAGIGVMALLIPLNARISKYLANLHKEVMKQRDMRTKGMNEILNGIRIIKFFAWEDSFIQRIANIRQAEVNIMMKGLLVRAVAIFLWMASPLLVSTVTFAVYTLLGNDLSAEVAFSALALFNILRFPMNMLPNIITSLIEAKVSTDRLIKFLASEESDPQAVRVTSDRNTPSAVKLEDGSWNWDENVFPPVLSHITIDFKRGKLVAVVGPVGCGKSSLLSAILGDIPKLKGTAQLNGTKAYVAQQAWVQNATLRENIVFGSHFDQEKYERVLRVCELRADIDMLPHGDSTEIGEKGINLSGGQKQRVSLARAVYADRDIYLMDDCLSAVDAHVGKSIFDNCITGELEGKSRILVTHQLQFVSKADLIVEGKVAEMGTYKELMDSQGVFSGLITAHVKSPEPEHHVEEVEATNGKSNGKSNGISNGNSNGNGLKKSGNGVHKKPEAKKEENGGPAKGGLRIISDEQRGIGSIGWRLWKIYFLSMGFVILPLGVLINQFLEQTGRVASDFWLSHWASSIAERIHGPYFYLGIYVGLSMGCSVLVFIRAYGVSYAGITSATALHNRILQRVVRAPSAFFDTTPVGRVLNVFSRDVNVLDDALPRSIGMSLGSIMNTASSIFVISYIIPPFLTALIPLAYVYRYIQKYYLFSSRELKRLESISKSPIYAQFSETLAGVHTIKPYDRRSDFIEINNRRLDTNNQAFYCGQVANRWLSLRLDLIGATVVSISTVFAVIERENLDPGSVGLMLSYGLSMTGTLSWLVRTVTDTETQMVSVERIDGYAAIDSEETAVDQGERPPHGWPENGVIEFKDVKLRYRPGLDLVLKGVTMKIQSKEKIGVVGRTGAGKSSLMLALFRFVELDSGSITIDGHDISRTNLLQLRRGLSIIPQDPTLFTGTVRSNMDPFTESSDGSIWDALRSVHLARDIETLPEKLDAPVTEGGENFSVGQRQLLCLARAILRKSKILIMDEATAAVDFETDSLIQQTIRQEFKNTTVLTIAHRIHTIMDYDRIVVLDAGRVAEFDTPDNLLANPKGIFYSMTSQSGTAKAEK</sequence>
<feature type="transmembrane region" description="Helical" evidence="11">
    <location>
        <begin position="158"/>
        <end position="178"/>
    </location>
</feature>
<dbReference type="InterPro" id="IPR003439">
    <property type="entry name" value="ABC_transporter-like_ATP-bd"/>
</dbReference>
<feature type="transmembrane region" description="Helical" evidence="11">
    <location>
        <begin position="424"/>
        <end position="450"/>
    </location>
</feature>
<keyword evidence="3" id="KW-0813">Transport</keyword>
<feature type="domain" description="ABC transmembrane type-1" evidence="13">
    <location>
        <begin position="943"/>
        <end position="1207"/>
    </location>
</feature>
<dbReference type="STRING" id="1890364.A0A2P6N0Y1"/>
<dbReference type="CDD" id="cd18595">
    <property type="entry name" value="ABC_6TM_MRP1_2_3_6_D1_like"/>
    <property type="match status" value="1"/>
</dbReference>
<feature type="transmembrane region" description="Helical" evidence="11">
    <location>
        <begin position="358"/>
        <end position="375"/>
    </location>
</feature>
<feature type="transmembrane region" description="Helical" evidence="11">
    <location>
        <begin position="52"/>
        <end position="76"/>
    </location>
</feature>
<evidence type="ECO:0000256" key="8">
    <source>
        <dbReference type="ARBA" id="ARBA00022989"/>
    </source>
</evidence>
<dbReference type="CDD" id="cd18603">
    <property type="entry name" value="ABC_6TM_MRP1_2_3_6_D2_like"/>
    <property type="match status" value="1"/>
</dbReference>
<dbReference type="FunCoup" id="A0A2P6N0Y1">
    <property type="interactions" value="70"/>
</dbReference>
<feature type="transmembrane region" description="Helical" evidence="11">
    <location>
        <begin position="964"/>
        <end position="983"/>
    </location>
</feature>
<feature type="transmembrane region" description="Helical" evidence="11">
    <location>
        <begin position="190"/>
        <end position="210"/>
    </location>
</feature>
<feature type="domain" description="ABC transmembrane type-1" evidence="13">
    <location>
        <begin position="316"/>
        <end position="579"/>
    </location>
</feature>
<proteinExistence type="inferred from homology"/>
<keyword evidence="6" id="KW-0547">Nucleotide-binding</keyword>
<organism evidence="14 15">
    <name type="scientific">Planoprotostelium fungivorum</name>
    <dbReference type="NCBI Taxonomy" id="1890364"/>
    <lineage>
        <taxon>Eukaryota</taxon>
        <taxon>Amoebozoa</taxon>
        <taxon>Evosea</taxon>
        <taxon>Variosea</taxon>
        <taxon>Cavosteliida</taxon>
        <taxon>Cavosteliaceae</taxon>
        <taxon>Planoprotostelium</taxon>
    </lineage>
</organism>
<protein>
    <submittedName>
        <fullName evidence="14">Uncharacterized protein</fullName>
    </submittedName>
</protein>
<keyword evidence="7" id="KW-0067">ATP-binding</keyword>
<feature type="transmembrane region" description="Helical" evidence="11">
    <location>
        <begin position="917"/>
        <end position="937"/>
    </location>
</feature>
<feature type="compositionally biased region" description="Basic and acidic residues" evidence="10">
    <location>
        <begin position="837"/>
        <end position="846"/>
    </location>
</feature>
<dbReference type="Pfam" id="PF00664">
    <property type="entry name" value="ABC_membrane"/>
    <property type="match status" value="2"/>
</dbReference>
<comment type="caution">
    <text evidence="14">The sequence shown here is derived from an EMBL/GenBank/DDBJ whole genome shotgun (WGS) entry which is preliminary data.</text>
</comment>
<evidence type="ECO:0000256" key="5">
    <source>
        <dbReference type="ARBA" id="ARBA00022737"/>
    </source>
</evidence>
<dbReference type="OrthoDB" id="6500128at2759"/>
<evidence type="ECO:0000256" key="2">
    <source>
        <dbReference type="ARBA" id="ARBA00009726"/>
    </source>
</evidence>
<dbReference type="FunFam" id="1.20.1560.10:FF:000010">
    <property type="entry name" value="Multidrug resistance-associated ABC transporter"/>
    <property type="match status" value="1"/>
</dbReference>
<feature type="domain" description="ABC transporter" evidence="12">
    <location>
        <begin position="1244"/>
        <end position="1478"/>
    </location>
</feature>
<dbReference type="CDD" id="cd03244">
    <property type="entry name" value="ABCC_MRP_domain2"/>
    <property type="match status" value="1"/>
</dbReference>
<feature type="transmembrane region" description="Helical" evidence="11">
    <location>
        <begin position="97"/>
        <end position="118"/>
    </location>
</feature>
<evidence type="ECO:0000256" key="7">
    <source>
        <dbReference type="ARBA" id="ARBA00022840"/>
    </source>
</evidence>
<reference evidence="14 15" key="1">
    <citation type="journal article" date="2018" name="Genome Biol. Evol.">
        <title>Multiple Roots of Fruiting Body Formation in Amoebozoa.</title>
        <authorList>
            <person name="Hillmann F."/>
            <person name="Forbes G."/>
            <person name="Novohradska S."/>
            <person name="Ferling I."/>
            <person name="Riege K."/>
            <person name="Groth M."/>
            <person name="Westermann M."/>
            <person name="Marz M."/>
            <person name="Spaller T."/>
            <person name="Winckler T."/>
            <person name="Schaap P."/>
            <person name="Glockner G."/>
        </authorList>
    </citation>
    <scope>NUCLEOTIDE SEQUENCE [LARGE SCALE GENOMIC DNA]</scope>
    <source>
        <strain evidence="14 15">Jena</strain>
    </source>
</reference>
<evidence type="ECO:0000256" key="9">
    <source>
        <dbReference type="ARBA" id="ARBA00023136"/>
    </source>
</evidence>
<feature type="domain" description="ABC transporter" evidence="12">
    <location>
        <begin position="613"/>
        <end position="833"/>
    </location>
</feature>
<keyword evidence="4 11" id="KW-0812">Transmembrane</keyword>
<dbReference type="GO" id="GO:0016887">
    <property type="term" value="F:ATP hydrolysis activity"/>
    <property type="evidence" value="ECO:0007669"/>
    <property type="project" value="InterPro"/>
</dbReference>
<dbReference type="Pfam" id="PF00005">
    <property type="entry name" value="ABC_tran"/>
    <property type="match status" value="2"/>
</dbReference>
<dbReference type="PROSITE" id="PS00211">
    <property type="entry name" value="ABC_TRANSPORTER_1"/>
    <property type="match status" value="2"/>
</dbReference>
<comment type="subcellular location">
    <subcellularLocation>
        <location evidence="1">Membrane</location>
        <topology evidence="1">Multi-pass membrane protein</topology>
    </subcellularLocation>
</comment>
<dbReference type="SUPFAM" id="SSF90123">
    <property type="entry name" value="ABC transporter transmembrane region"/>
    <property type="match status" value="2"/>
</dbReference>
<evidence type="ECO:0000256" key="4">
    <source>
        <dbReference type="ARBA" id="ARBA00022692"/>
    </source>
</evidence>
<dbReference type="InterPro" id="IPR036640">
    <property type="entry name" value="ABC1_TM_sf"/>
</dbReference>
<accession>A0A2P6N0Y1</accession>
<evidence type="ECO:0000256" key="1">
    <source>
        <dbReference type="ARBA" id="ARBA00004141"/>
    </source>
</evidence>
<dbReference type="Gene3D" id="1.20.1560.10">
    <property type="entry name" value="ABC transporter type 1, transmembrane domain"/>
    <property type="match status" value="2"/>
</dbReference>
<comment type="similarity">
    <text evidence="2">Belongs to the ABC transporter superfamily. ABCC family. Conjugate transporter (TC 3.A.1.208) subfamily.</text>
</comment>
<feature type="transmembrane region" description="Helical" evidence="11">
    <location>
        <begin position="124"/>
        <end position="146"/>
    </location>
</feature>
<feature type="compositionally biased region" description="Basic and acidic residues" evidence="10">
    <location>
        <begin position="880"/>
        <end position="889"/>
    </location>
</feature>
<keyword evidence="9 11" id="KW-0472">Membrane</keyword>
<dbReference type="InterPro" id="IPR003593">
    <property type="entry name" value="AAA+_ATPase"/>
</dbReference>
<dbReference type="InParanoid" id="A0A2P6N0Y1"/>
<evidence type="ECO:0000259" key="13">
    <source>
        <dbReference type="PROSITE" id="PS50929"/>
    </source>
</evidence>
<dbReference type="PROSITE" id="PS50929">
    <property type="entry name" value="ABC_TM1F"/>
    <property type="match status" value="2"/>
</dbReference>
<dbReference type="InterPro" id="IPR011527">
    <property type="entry name" value="ABC1_TM_dom"/>
</dbReference>
<evidence type="ECO:0000256" key="10">
    <source>
        <dbReference type="SAM" id="MobiDB-lite"/>
    </source>
</evidence>
<evidence type="ECO:0000313" key="14">
    <source>
        <dbReference type="EMBL" id="PRP77615.1"/>
    </source>
</evidence>
<name>A0A2P6N0Y1_9EUKA</name>
<dbReference type="FunFam" id="3.40.50.300:FF:000997">
    <property type="entry name" value="Multidrug resistance-associated protein 1"/>
    <property type="match status" value="1"/>
</dbReference>
<dbReference type="GO" id="GO:0005524">
    <property type="term" value="F:ATP binding"/>
    <property type="evidence" value="ECO:0007669"/>
    <property type="project" value="UniProtKB-KW"/>
</dbReference>
<evidence type="ECO:0000256" key="3">
    <source>
        <dbReference type="ARBA" id="ARBA00022448"/>
    </source>
</evidence>
<dbReference type="InterPro" id="IPR027417">
    <property type="entry name" value="P-loop_NTPase"/>
</dbReference>
<feature type="region of interest" description="Disordered" evidence="10">
    <location>
        <begin position="837"/>
        <end position="897"/>
    </location>
</feature>
<dbReference type="GO" id="GO:0016020">
    <property type="term" value="C:membrane"/>
    <property type="evidence" value="ECO:0007669"/>
    <property type="project" value="UniProtKB-SubCell"/>
</dbReference>
<keyword evidence="5" id="KW-0677">Repeat</keyword>
<evidence type="ECO:0000313" key="15">
    <source>
        <dbReference type="Proteomes" id="UP000241769"/>
    </source>
</evidence>
<keyword evidence="8 11" id="KW-1133">Transmembrane helix</keyword>
<dbReference type="PROSITE" id="PS50893">
    <property type="entry name" value="ABC_TRANSPORTER_2"/>
    <property type="match status" value="2"/>
</dbReference>
<dbReference type="SUPFAM" id="SSF52540">
    <property type="entry name" value="P-loop containing nucleoside triphosphate hydrolases"/>
    <property type="match status" value="2"/>
</dbReference>
<dbReference type="EMBL" id="MDYQ01000257">
    <property type="protein sequence ID" value="PRP77615.1"/>
    <property type="molecule type" value="Genomic_DNA"/>
</dbReference>
<evidence type="ECO:0000256" key="6">
    <source>
        <dbReference type="ARBA" id="ARBA00022741"/>
    </source>
</evidence>
<dbReference type="InterPro" id="IPR017871">
    <property type="entry name" value="ABC_transporter-like_CS"/>
</dbReference>
<dbReference type="FunFam" id="1.20.1560.10:FF:000006">
    <property type="entry name" value="ATP-binding cassette, sub-family C (CFTR/MRP), member 9"/>
    <property type="match status" value="1"/>
</dbReference>